<evidence type="ECO:0000313" key="2">
    <source>
        <dbReference type="EMBL" id="KKR11638.1"/>
    </source>
</evidence>
<dbReference type="AlphaFoldDB" id="A0A0G0N886"/>
<keyword evidence="1" id="KW-1133">Transmembrane helix</keyword>
<dbReference type="Proteomes" id="UP000034690">
    <property type="component" value="Unassembled WGS sequence"/>
</dbReference>
<protein>
    <recommendedName>
        <fullName evidence="4">DUF11 domain-containing protein</fullName>
    </recommendedName>
</protein>
<evidence type="ECO:0000256" key="1">
    <source>
        <dbReference type="SAM" id="Phobius"/>
    </source>
</evidence>
<evidence type="ECO:0008006" key="4">
    <source>
        <dbReference type="Google" id="ProtNLM"/>
    </source>
</evidence>
<proteinExistence type="predicted"/>
<reference evidence="2 3" key="1">
    <citation type="journal article" date="2015" name="Nature">
        <title>rRNA introns, odd ribosomes, and small enigmatic genomes across a large radiation of phyla.</title>
        <authorList>
            <person name="Brown C.T."/>
            <person name="Hug L.A."/>
            <person name="Thomas B.C."/>
            <person name="Sharon I."/>
            <person name="Castelle C.J."/>
            <person name="Singh A."/>
            <person name="Wilkins M.J."/>
            <person name="Williams K.H."/>
            <person name="Banfield J.F."/>
        </authorList>
    </citation>
    <scope>NUCLEOTIDE SEQUENCE [LARGE SCALE GENOMIC DNA]</scope>
</reference>
<evidence type="ECO:0000313" key="3">
    <source>
        <dbReference type="Proteomes" id="UP000034690"/>
    </source>
</evidence>
<keyword evidence="1" id="KW-0472">Membrane</keyword>
<organism evidence="2 3">
    <name type="scientific">Candidatus Woesebacteria bacterium GW2011_GWA1_39_21b</name>
    <dbReference type="NCBI Taxonomy" id="1618551"/>
    <lineage>
        <taxon>Bacteria</taxon>
        <taxon>Candidatus Woeseibacteriota</taxon>
    </lineage>
</organism>
<dbReference type="EMBL" id="LBWQ01000033">
    <property type="protein sequence ID" value="KKR11638.1"/>
    <property type="molecule type" value="Genomic_DNA"/>
</dbReference>
<comment type="caution">
    <text evidence="2">The sequence shown here is derived from an EMBL/GenBank/DDBJ whole genome shotgun (WGS) entry which is preliminary data.</text>
</comment>
<keyword evidence="1" id="KW-0812">Transmembrane</keyword>
<sequence>MSLPESEEKSGLGDLQHRLEQGTLANVRLKRSRLNQTETSGGEETWSGDLIEDFGEDSNSASWRLIKKFLIGATAFFLVAIVVAVIVILNGSNLISNSNIVVDVRGPVSLKAGEAINLQTSIINRNKTALESARLLVEYPAGTRSAVDATLDLRREVFDLKNIPTGETINKTLQVLVFGGQGSQQKIKLTLEYRLAESNNVFSKKVEYDFTISDSPVTMTANLPDEINAGREFSFDIDLVSNSPTILNDLILDISFPPGFQLKDSSLAPTLDGHIWSLGDITAGVEKKLTVTGVLTGQENENKSFRIVVGPSVDGDNSQSFSYGDIFKTLVIKNPFIGTELSLNGQAGSEVILKPKDLVKGKIDWINNLPDNISDLEMEMSLVGSAIDRRSIKVENGFYRSQDDKIIWNKSLVESLAMIRPGETGSVSFDFSMLPLSALRGNLSRNPQVDLSLIVSGRRISEENQSDQVRTELKKTIKILSVPQIASQLSYTTGPFTNSGPASPRVEAKTTYTVTWLAINPANEVRNVKIVATLPVYIDWQNAIYPQNEKISFDPSSRQVSWEVGVLPAGLGFDSPPREASFQIAFTPSLSQVESQPDLVSLVRLFGFDSFANKDVSANADSLNTGSLEEFRSLVGAGLVKE</sequence>
<gene>
    <name evidence="2" type="ORF">UT40_C0033G0003</name>
</gene>
<feature type="transmembrane region" description="Helical" evidence="1">
    <location>
        <begin position="69"/>
        <end position="89"/>
    </location>
</feature>
<accession>A0A0G0N886</accession>
<name>A0A0G0N886_9BACT</name>